<feature type="region of interest" description="Disordered" evidence="5">
    <location>
        <begin position="30"/>
        <end position="51"/>
    </location>
</feature>
<evidence type="ECO:0000256" key="2">
    <source>
        <dbReference type="ARBA" id="ARBA00022491"/>
    </source>
</evidence>
<dbReference type="Gene3D" id="1.20.1160.11">
    <property type="entry name" value="Paired amphipathic helix"/>
    <property type="match status" value="6"/>
</dbReference>
<dbReference type="PROSITE" id="PS51477">
    <property type="entry name" value="PAH"/>
    <property type="match status" value="3"/>
</dbReference>
<dbReference type="InterPro" id="IPR003822">
    <property type="entry name" value="PAH"/>
</dbReference>
<dbReference type="InterPro" id="IPR039774">
    <property type="entry name" value="Sin3-like"/>
</dbReference>
<evidence type="ECO:0000256" key="5">
    <source>
        <dbReference type="SAM" id="MobiDB-lite"/>
    </source>
</evidence>
<dbReference type="SUPFAM" id="SSF47762">
    <property type="entry name" value="PAH2 domain"/>
    <property type="match status" value="6"/>
</dbReference>
<dbReference type="Proteomes" id="UP000682877">
    <property type="component" value="Chromosome 1"/>
</dbReference>
<evidence type="ECO:0000256" key="1">
    <source>
        <dbReference type="ARBA" id="ARBA00004123"/>
    </source>
</evidence>
<dbReference type="EMBL" id="LR999451">
    <property type="protein sequence ID" value="CAE5958412.1"/>
    <property type="molecule type" value="Genomic_DNA"/>
</dbReference>
<dbReference type="GO" id="GO:0000785">
    <property type="term" value="C:chromatin"/>
    <property type="evidence" value="ECO:0007669"/>
    <property type="project" value="TreeGrafter"/>
</dbReference>
<evidence type="ECO:0000313" key="7">
    <source>
        <dbReference type="Proteomes" id="UP000682877"/>
    </source>
</evidence>
<dbReference type="PANTHER" id="PTHR12346:SF0">
    <property type="entry name" value="SIN3A, ISOFORM G"/>
    <property type="match status" value="1"/>
</dbReference>
<evidence type="ECO:0000256" key="4">
    <source>
        <dbReference type="PROSITE-ProRule" id="PRU00810"/>
    </source>
</evidence>
<dbReference type="PANTHER" id="PTHR12346">
    <property type="entry name" value="SIN3B-RELATED"/>
    <property type="match status" value="1"/>
</dbReference>
<dbReference type="GO" id="GO:0000122">
    <property type="term" value="P:negative regulation of transcription by RNA polymerase II"/>
    <property type="evidence" value="ECO:0007669"/>
    <property type="project" value="TreeGrafter"/>
</dbReference>
<organism evidence="6 7">
    <name type="scientific">Arabidopsis arenosa</name>
    <name type="common">Sand rock-cress</name>
    <name type="synonym">Cardaminopsis arenosa</name>
    <dbReference type="NCBI Taxonomy" id="38785"/>
    <lineage>
        <taxon>Eukaryota</taxon>
        <taxon>Viridiplantae</taxon>
        <taxon>Streptophyta</taxon>
        <taxon>Embryophyta</taxon>
        <taxon>Tracheophyta</taxon>
        <taxon>Spermatophyta</taxon>
        <taxon>Magnoliopsida</taxon>
        <taxon>eudicotyledons</taxon>
        <taxon>Gunneridae</taxon>
        <taxon>Pentapetalae</taxon>
        <taxon>rosids</taxon>
        <taxon>malvids</taxon>
        <taxon>Brassicales</taxon>
        <taxon>Brassicaceae</taxon>
        <taxon>Camelineae</taxon>
        <taxon>Arabidopsis</taxon>
    </lineage>
</organism>
<dbReference type="Pfam" id="PF02671">
    <property type="entry name" value="PAH"/>
    <property type="match status" value="6"/>
</dbReference>
<protein>
    <submittedName>
        <fullName evidence="6">Uncharacterized protein</fullName>
    </submittedName>
</protein>
<keyword evidence="3 4" id="KW-0539">Nucleus</keyword>
<gene>
    <name evidence="6" type="ORF">AARE701A_LOCUS2012</name>
</gene>
<dbReference type="GO" id="GO:0000118">
    <property type="term" value="C:histone deacetylase complex"/>
    <property type="evidence" value="ECO:0007669"/>
    <property type="project" value="TreeGrafter"/>
</dbReference>
<name>A0A8S1ZFQ6_ARAAE</name>
<evidence type="ECO:0000313" key="6">
    <source>
        <dbReference type="EMBL" id="CAE5958412.1"/>
    </source>
</evidence>
<keyword evidence="2" id="KW-0678">Repressor</keyword>
<proteinExistence type="predicted"/>
<comment type="subcellular location">
    <subcellularLocation>
        <location evidence="1 4">Nucleus</location>
    </subcellularLocation>
</comment>
<feature type="region of interest" description="Disordered" evidence="5">
    <location>
        <begin position="320"/>
        <end position="340"/>
    </location>
</feature>
<accession>A0A8S1ZFQ6</accession>
<dbReference type="InterPro" id="IPR036600">
    <property type="entry name" value="PAH_sf"/>
</dbReference>
<reference evidence="6" key="1">
    <citation type="submission" date="2021-01" db="EMBL/GenBank/DDBJ databases">
        <authorList>
            <person name="Bezrukov I."/>
        </authorList>
    </citation>
    <scope>NUCLEOTIDE SEQUENCE</scope>
</reference>
<dbReference type="AlphaFoldDB" id="A0A8S1ZFQ6"/>
<dbReference type="GO" id="GO:0003714">
    <property type="term" value="F:transcription corepressor activity"/>
    <property type="evidence" value="ECO:0007669"/>
    <property type="project" value="InterPro"/>
</dbReference>
<evidence type="ECO:0000256" key="3">
    <source>
        <dbReference type="ARBA" id="ARBA00023242"/>
    </source>
</evidence>
<keyword evidence="7" id="KW-1185">Reference proteome</keyword>
<dbReference type="FunFam" id="1.20.1160.11:FF:000009">
    <property type="entry name" value="F3I6.18 protein"/>
    <property type="match status" value="3"/>
</dbReference>
<sequence length="561" mass="63362">MMAEIIKGHPNLLLRLGVFFPKYSVNKHKGKRTIPPDDEHGGSAESSTNKKNRAANFMENLEARFQGDGGHVVNSVLQIIRMYTIEGNKSKNEAYHEVVALLHGHVDLIMEFGEYFSDILSQPKYDKLSTITITSPKAEQRAASDNNKRIRVANFITKLKARFQGDDRHVYESFLEILTMYQEGNKSVTDLYQEVIALLQGHEDLVMEFADVLKKPTDPSGSKSNANFMENLEARFQGDGGHVVKSVLQILRMYTIEGNKSKNEAYHEVVALLQGHVDLIMEIDEANGSEMMAEIIKGHPNLLLRLGVFFPKYSVNKHKAKRTIPPDDEHGGSAESSNNKRNRAANFMENLEARFQGDGGHVVNSVLQIIRMYTIEGNKSKNEAYHEVVALLQGHVDLIMEFGEYFSDILSQPKYAKLSTITITSPKAEQRAASDNNKRIRVANFITKLKGDDRHVYESFLEILTMYQEGNKSVNDLYQEVIALLQGHEDLVMEFADARFQGDGGHVVKSVLQILRMYTIEGNKSKNEAYHEVVALLQGHVDLIMEFGEYFSDKLSQPKYA</sequence>